<accession>A0AAD6ZLR5</accession>
<evidence type="ECO:0008006" key="3">
    <source>
        <dbReference type="Google" id="ProtNLM"/>
    </source>
</evidence>
<proteinExistence type="predicted"/>
<evidence type="ECO:0000313" key="1">
    <source>
        <dbReference type="EMBL" id="KAJ7327581.1"/>
    </source>
</evidence>
<dbReference type="InterPro" id="IPR032675">
    <property type="entry name" value="LRR_dom_sf"/>
</dbReference>
<name>A0AAD6ZLR5_9AGAR</name>
<sequence length="513" mass="57498">MSFLDLSLELLEEITYWVPADHSQLRMVCRNLNFAVAPLFFSSLVLDVHSSRLELGLSHLEALAAGNSQWSQFAHTLKIKRLSPAVAAGADANELQVAESRLKQSLRLALDSLKNVRTVLWIFTSCPEDFRWTVETVHDFMSSLDLLEDFRLASDASGFARNYDCSFDRITHLRKLTLTSSDALSLEGLCQSASHLIGNNPHLSALHLATDRHRNHPPLHGFADLFHSIVQPLRLTELRLFRYGLRLDHGTILHLRSLRSLWLFSGNPAMWDTLHAERIHLSDLHTDMIVEGLPEYISSYSGLERLTIVNTYDADIDLAQSDRLADKFFSALSHHHQSLVALSCAGAYEGRWSVGGNNVTVLEQLHKLQSLQMNVNSVVAGYKPSTQTGGSGRGARPIIKIENDEDGRNMVHCFLNLVEKLPISDAVIMPSFPKRFMQDTCGHNFISNSGIIIGEIDKAVREFKSRGSRMSVATVLAGHNYYRVEGSESRYCAVESANLSWPYSYDHPFGKRS</sequence>
<protein>
    <recommendedName>
        <fullName evidence="3">F-box domain-containing protein</fullName>
    </recommendedName>
</protein>
<reference evidence="1" key="1">
    <citation type="submission" date="2023-03" db="EMBL/GenBank/DDBJ databases">
        <title>Massive genome expansion in bonnet fungi (Mycena s.s.) driven by repeated elements and novel gene families across ecological guilds.</title>
        <authorList>
            <consortium name="Lawrence Berkeley National Laboratory"/>
            <person name="Harder C.B."/>
            <person name="Miyauchi S."/>
            <person name="Viragh M."/>
            <person name="Kuo A."/>
            <person name="Thoen E."/>
            <person name="Andreopoulos B."/>
            <person name="Lu D."/>
            <person name="Skrede I."/>
            <person name="Drula E."/>
            <person name="Henrissat B."/>
            <person name="Morin E."/>
            <person name="Kohler A."/>
            <person name="Barry K."/>
            <person name="LaButti K."/>
            <person name="Morin E."/>
            <person name="Salamov A."/>
            <person name="Lipzen A."/>
            <person name="Mereny Z."/>
            <person name="Hegedus B."/>
            <person name="Baldrian P."/>
            <person name="Stursova M."/>
            <person name="Weitz H."/>
            <person name="Taylor A."/>
            <person name="Grigoriev I.V."/>
            <person name="Nagy L.G."/>
            <person name="Martin F."/>
            <person name="Kauserud H."/>
        </authorList>
    </citation>
    <scope>NUCLEOTIDE SEQUENCE</scope>
    <source>
        <strain evidence="1">CBHHK002</strain>
    </source>
</reference>
<dbReference type="EMBL" id="JARIHO010000041">
    <property type="protein sequence ID" value="KAJ7327581.1"/>
    <property type="molecule type" value="Genomic_DNA"/>
</dbReference>
<dbReference type="SUPFAM" id="SSF52047">
    <property type="entry name" value="RNI-like"/>
    <property type="match status" value="1"/>
</dbReference>
<gene>
    <name evidence="1" type="ORF">DFH08DRAFT_884801</name>
</gene>
<keyword evidence="2" id="KW-1185">Reference proteome</keyword>
<organism evidence="1 2">
    <name type="scientific">Mycena albidolilacea</name>
    <dbReference type="NCBI Taxonomy" id="1033008"/>
    <lineage>
        <taxon>Eukaryota</taxon>
        <taxon>Fungi</taxon>
        <taxon>Dikarya</taxon>
        <taxon>Basidiomycota</taxon>
        <taxon>Agaricomycotina</taxon>
        <taxon>Agaricomycetes</taxon>
        <taxon>Agaricomycetidae</taxon>
        <taxon>Agaricales</taxon>
        <taxon>Marasmiineae</taxon>
        <taxon>Mycenaceae</taxon>
        <taxon>Mycena</taxon>
    </lineage>
</organism>
<dbReference type="Gene3D" id="3.80.10.10">
    <property type="entry name" value="Ribonuclease Inhibitor"/>
    <property type="match status" value="1"/>
</dbReference>
<evidence type="ECO:0000313" key="2">
    <source>
        <dbReference type="Proteomes" id="UP001218218"/>
    </source>
</evidence>
<dbReference type="AlphaFoldDB" id="A0AAD6ZLR5"/>
<comment type="caution">
    <text evidence="1">The sequence shown here is derived from an EMBL/GenBank/DDBJ whole genome shotgun (WGS) entry which is preliminary data.</text>
</comment>
<dbReference type="Proteomes" id="UP001218218">
    <property type="component" value="Unassembled WGS sequence"/>
</dbReference>